<dbReference type="Pfam" id="PF04190">
    <property type="entry name" value="GET4"/>
    <property type="match status" value="1"/>
</dbReference>
<organism evidence="3 4">
    <name type="scientific">Tilletiaria anomala (strain ATCC 24038 / CBS 436.72 / UBC 951)</name>
    <dbReference type="NCBI Taxonomy" id="1037660"/>
    <lineage>
        <taxon>Eukaryota</taxon>
        <taxon>Fungi</taxon>
        <taxon>Dikarya</taxon>
        <taxon>Basidiomycota</taxon>
        <taxon>Ustilaginomycotina</taxon>
        <taxon>Exobasidiomycetes</taxon>
        <taxon>Georgefischeriales</taxon>
        <taxon>Tilletiariaceae</taxon>
        <taxon>Tilletiaria</taxon>
    </lineage>
</organism>
<evidence type="ECO:0008006" key="5">
    <source>
        <dbReference type="Google" id="ProtNLM"/>
    </source>
</evidence>
<dbReference type="Gene3D" id="1.25.40.10">
    <property type="entry name" value="Tetratricopeptide repeat domain"/>
    <property type="match status" value="1"/>
</dbReference>
<dbReference type="Proteomes" id="UP000027361">
    <property type="component" value="Unassembled WGS sequence"/>
</dbReference>
<dbReference type="EMBL" id="JMSN01000007">
    <property type="protein sequence ID" value="KDN52747.1"/>
    <property type="molecule type" value="Genomic_DNA"/>
</dbReference>
<dbReference type="GeneID" id="25267118"/>
<dbReference type="GO" id="GO:0045048">
    <property type="term" value="P:protein insertion into ER membrane"/>
    <property type="evidence" value="ECO:0007669"/>
    <property type="project" value="InterPro"/>
</dbReference>
<proteinExistence type="inferred from homology"/>
<dbReference type="AlphaFoldDB" id="A0A066WFJ5"/>
<evidence type="ECO:0000313" key="4">
    <source>
        <dbReference type="Proteomes" id="UP000027361"/>
    </source>
</evidence>
<dbReference type="PANTHER" id="PTHR12875">
    <property type="entry name" value="GOLGI TO ER TRAFFIC PROTEIN 4 HOMOLOG"/>
    <property type="match status" value="1"/>
</dbReference>
<dbReference type="OrthoDB" id="10252405at2759"/>
<dbReference type="RefSeq" id="XP_013245586.1">
    <property type="nucleotide sequence ID" value="XM_013390132.1"/>
</dbReference>
<evidence type="ECO:0000256" key="2">
    <source>
        <dbReference type="SAM" id="MobiDB-lite"/>
    </source>
</evidence>
<dbReference type="GO" id="GO:0005829">
    <property type="term" value="C:cytosol"/>
    <property type="evidence" value="ECO:0007669"/>
    <property type="project" value="TreeGrafter"/>
</dbReference>
<dbReference type="InterPro" id="IPR007317">
    <property type="entry name" value="GET4"/>
</dbReference>
<dbReference type="InParanoid" id="A0A066WFJ5"/>
<name>A0A066WFJ5_TILAU</name>
<feature type="compositionally biased region" description="Low complexity" evidence="2">
    <location>
        <begin position="421"/>
        <end position="444"/>
    </location>
</feature>
<protein>
    <recommendedName>
        <fullName evidence="5">DUF410-domain-containing protein</fullName>
    </recommendedName>
</protein>
<accession>A0A066WFJ5</accession>
<gene>
    <name evidence="3" type="ORF">K437DRAFT_292855</name>
</gene>
<keyword evidence="4" id="KW-1185">Reference proteome</keyword>
<dbReference type="PANTHER" id="PTHR12875:SF0">
    <property type="entry name" value="GOLGI TO ER TRAFFIC PROTEIN 4 HOMOLOG"/>
    <property type="match status" value="1"/>
</dbReference>
<dbReference type="STRING" id="1037660.A0A066WFJ5"/>
<sequence length="454" mass="48713">MSGYDEHQRLRTKAVRLLSKKNYPAAIALLYEGSMKMLQAGEQGSGCDLAIYMIDVYGQAGVELDKTSRDRIFQILKLAKADFWRKKLTDAAVKWSTKASGADGDPALRYEVAKLLWKEGSYLQAEPHFHASIPAPSDDNVASDSTELQEAPANLGSMMVDWLEVHATKSVELRSHGKSGEDKDGPDAAAIQRIEAGRFALRGLFLLLIAGKVPAAHSYLKSFISKLVAHPACKTLPLPMEPNPRTFSPPAGVNAPPARQITPSGEQSDYVQPLWLTANADINFAQMCLGLVDCAWRVKGEAKGLSQSERGAARAPDALRNAWIALARQYVKQGVAGSVDDVVGEGINTLSGLFFDLQPPRAQGNMLADMMSSLFGGSSSSPAAAAPKGAKWVTYKRYSEPVILTEEEDEERTEAETDSLAQPKGQSQAQGSKGATASGGASAPVAPPVEEDLD</sequence>
<feature type="compositionally biased region" description="Acidic residues" evidence="2">
    <location>
        <begin position="405"/>
        <end position="417"/>
    </location>
</feature>
<comment type="similarity">
    <text evidence="1">Belongs to the GET4 family.</text>
</comment>
<dbReference type="InterPro" id="IPR011990">
    <property type="entry name" value="TPR-like_helical_dom_sf"/>
</dbReference>
<dbReference type="HOGENOM" id="CLU_046061_0_0_1"/>
<comment type="caution">
    <text evidence="3">The sequence shown here is derived from an EMBL/GenBank/DDBJ whole genome shotgun (WGS) entry which is preliminary data.</text>
</comment>
<feature type="region of interest" description="Disordered" evidence="2">
    <location>
        <begin position="401"/>
        <end position="454"/>
    </location>
</feature>
<evidence type="ECO:0000256" key="1">
    <source>
        <dbReference type="ARBA" id="ARBA00005351"/>
    </source>
</evidence>
<reference evidence="3 4" key="1">
    <citation type="submission" date="2014-05" db="EMBL/GenBank/DDBJ databases">
        <title>Draft genome sequence of a rare smut relative, Tilletiaria anomala UBC 951.</title>
        <authorList>
            <consortium name="DOE Joint Genome Institute"/>
            <person name="Toome M."/>
            <person name="Kuo A."/>
            <person name="Henrissat B."/>
            <person name="Lipzen A."/>
            <person name="Tritt A."/>
            <person name="Yoshinaga Y."/>
            <person name="Zane M."/>
            <person name="Barry K."/>
            <person name="Grigoriev I.V."/>
            <person name="Spatafora J.W."/>
            <person name="Aimea M.C."/>
        </authorList>
    </citation>
    <scope>NUCLEOTIDE SEQUENCE [LARGE SCALE GENOMIC DNA]</scope>
    <source>
        <strain evidence="3 4">UBC 951</strain>
    </source>
</reference>
<dbReference type="OMA" id="EAESHFI"/>
<evidence type="ECO:0000313" key="3">
    <source>
        <dbReference type="EMBL" id="KDN52747.1"/>
    </source>
</evidence>